<comment type="caution">
    <text evidence="3">The sequence shown here is derived from an EMBL/GenBank/DDBJ whole genome shotgun (WGS) entry which is preliminary data.</text>
</comment>
<organism evidence="3 4">
    <name type="scientific">Corynebacterium suicordis DSM 45110</name>
    <dbReference type="NCBI Taxonomy" id="1121369"/>
    <lineage>
        <taxon>Bacteria</taxon>
        <taxon>Bacillati</taxon>
        <taxon>Actinomycetota</taxon>
        <taxon>Actinomycetes</taxon>
        <taxon>Mycobacteriales</taxon>
        <taxon>Corynebacteriaceae</taxon>
        <taxon>Corynebacterium</taxon>
    </lineage>
</organism>
<dbReference type="RefSeq" id="WP_194556646.1">
    <property type="nucleotide sequence ID" value="NZ_JADKMY010000002.1"/>
</dbReference>
<dbReference type="EMBL" id="JADKMY010000002">
    <property type="protein sequence ID" value="MBF4553739.1"/>
    <property type="molecule type" value="Genomic_DNA"/>
</dbReference>
<dbReference type="InterPro" id="IPR011045">
    <property type="entry name" value="N2O_reductase_N"/>
</dbReference>
<evidence type="ECO:0000256" key="2">
    <source>
        <dbReference type="SAM" id="SignalP"/>
    </source>
</evidence>
<keyword evidence="4" id="KW-1185">Reference proteome</keyword>
<keyword evidence="2" id="KW-0732">Signal</keyword>
<feature type="region of interest" description="Disordered" evidence="1">
    <location>
        <begin position="513"/>
        <end position="533"/>
    </location>
</feature>
<sequence length="533" mass="56940">MTHLGKITSARFAGKSLVALNTSVLLFASFLMTPVASAQSESPTSNQGSAESAADGSREGANRSSEQGLGQGSAESARTPGSLESELAEGSDTFDSSSNNLGSSTPNLNPDHSAPSAAELDEKISVPGVRNVPGGAIWVPNYGAGSIVRLNSQTLKEEATIPFTGDHPMVGKVTADGKRLFVGNFGPFDPTVTVVDTQANRVIKKIPTLGAPYATITMSMDQERLYVPTAGSVVHVVNTSTLQMERTIPVYLPPFIAHIEISPDEKWMYVFQAWGLVTRYSLETGLADGDVLLTIGSAPGWGALSTDGKRLYTINFINGVSLIDTDKWRVEKNIMVNPYGANPISGSLTPDESELYISNFSNDEVQILDAHTLDVKRRMKTNGAAVYSAFSADGKYMWQTTVDDGIELPIPLPIASSLMYRQKDYAYGAYLLGLNSRVTLYDTETLTPRQQYQTRGAFVAGVFPPEGPKEMPAPLPEDTSGVTVGSSDALAPVLTKDLQKFLEELARLNGLALPFPSREGANGDAVGSSTQPE</sequence>
<protein>
    <submittedName>
        <fullName evidence="3">YncE family protein</fullName>
    </submittedName>
</protein>
<accession>A0ABR9ZKF5</accession>
<evidence type="ECO:0000313" key="3">
    <source>
        <dbReference type="EMBL" id="MBF4553739.1"/>
    </source>
</evidence>
<evidence type="ECO:0000313" key="4">
    <source>
        <dbReference type="Proteomes" id="UP000635902"/>
    </source>
</evidence>
<dbReference type="InterPro" id="IPR051200">
    <property type="entry name" value="Host-pathogen_enzymatic-act"/>
</dbReference>
<feature type="compositionally biased region" description="Polar residues" evidence="1">
    <location>
        <begin position="62"/>
        <end position="76"/>
    </location>
</feature>
<gene>
    <name evidence="3" type="ORF">IRY30_06560</name>
</gene>
<feature type="chain" id="PRO_5046815660" evidence="2">
    <location>
        <begin position="39"/>
        <end position="533"/>
    </location>
</feature>
<feature type="compositionally biased region" description="Polar residues" evidence="1">
    <location>
        <begin position="39"/>
        <end position="50"/>
    </location>
</feature>
<dbReference type="PANTHER" id="PTHR47197">
    <property type="entry name" value="PROTEIN NIRF"/>
    <property type="match status" value="1"/>
</dbReference>
<reference evidence="3 4" key="1">
    <citation type="submission" date="2020-10" db="EMBL/GenBank/DDBJ databases">
        <title>Novel species in genus Corynebacterium.</title>
        <authorList>
            <person name="Zhang G."/>
        </authorList>
    </citation>
    <scope>NUCLEOTIDE SEQUENCE [LARGE SCALE GENOMIC DNA]</scope>
    <source>
        <strain evidence="3 4">DSM 45110</strain>
    </source>
</reference>
<dbReference type="Gene3D" id="2.130.10.10">
    <property type="entry name" value="YVTN repeat-like/Quinoprotein amine dehydrogenase"/>
    <property type="match status" value="2"/>
</dbReference>
<dbReference type="InterPro" id="IPR015943">
    <property type="entry name" value="WD40/YVTN_repeat-like_dom_sf"/>
</dbReference>
<proteinExistence type="predicted"/>
<name>A0ABR9ZKF5_9CORY</name>
<evidence type="ECO:0000256" key="1">
    <source>
        <dbReference type="SAM" id="MobiDB-lite"/>
    </source>
</evidence>
<dbReference type="Proteomes" id="UP000635902">
    <property type="component" value="Unassembled WGS sequence"/>
</dbReference>
<feature type="region of interest" description="Disordered" evidence="1">
    <location>
        <begin position="39"/>
        <end position="116"/>
    </location>
</feature>
<feature type="compositionally biased region" description="Polar residues" evidence="1">
    <location>
        <begin position="93"/>
        <end position="110"/>
    </location>
</feature>
<dbReference type="SUPFAM" id="SSF50974">
    <property type="entry name" value="Nitrous oxide reductase, N-terminal domain"/>
    <property type="match status" value="1"/>
</dbReference>
<feature type="signal peptide" evidence="2">
    <location>
        <begin position="1"/>
        <end position="38"/>
    </location>
</feature>
<dbReference type="PANTHER" id="PTHR47197:SF3">
    <property type="entry name" value="DIHYDRO-HEME D1 DEHYDROGENASE"/>
    <property type="match status" value="1"/>
</dbReference>